<evidence type="ECO:0000256" key="2">
    <source>
        <dbReference type="ARBA" id="ARBA00022801"/>
    </source>
</evidence>
<evidence type="ECO:0000313" key="5">
    <source>
        <dbReference type="EMBL" id="MPN56541.1"/>
    </source>
</evidence>
<feature type="domain" description="Carboxyltransferase" evidence="4">
    <location>
        <begin position="1"/>
        <end position="106"/>
    </location>
</feature>
<protein>
    <submittedName>
        <fullName evidence="5">Kinase A inhibitor</fullName>
    </submittedName>
</protein>
<dbReference type="PANTHER" id="PTHR34698:SF2">
    <property type="entry name" value="5-OXOPROLINASE SUBUNIT B"/>
    <property type="match status" value="1"/>
</dbReference>
<name>A0A645IYX9_9ZZZZ</name>
<keyword evidence="1" id="KW-0547">Nucleotide-binding</keyword>
<accession>A0A645IYX9</accession>
<dbReference type="Gene3D" id="2.40.100.10">
    <property type="entry name" value="Cyclophilin-like"/>
    <property type="match status" value="1"/>
</dbReference>
<dbReference type="InterPro" id="IPR010016">
    <property type="entry name" value="PxpB"/>
</dbReference>
<dbReference type="AlphaFoldDB" id="A0A645IYX9"/>
<dbReference type="InterPro" id="IPR029000">
    <property type="entry name" value="Cyclophilin-like_dom_sf"/>
</dbReference>
<gene>
    <name evidence="5" type="primary">kipI_10</name>
    <name evidence="5" type="ORF">SDC9_204231</name>
</gene>
<reference evidence="5" key="1">
    <citation type="submission" date="2019-08" db="EMBL/GenBank/DDBJ databases">
        <authorList>
            <person name="Kucharzyk K."/>
            <person name="Murdoch R.W."/>
            <person name="Higgins S."/>
            <person name="Loffler F."/>
        </authorList>
    </citation>
    <scope>NUCLEOTIDE SEQUENCE</scope>
</reference>
<keyword evidence="2" id="KW-0378">Hydrolase</keyword>
<keyword evidence="3" id="KW-0067">ATP-binding</keyword>
<sequence>MVFDSETGPDLADVAAEQGCTIEELIAELCRHELRIELLAAAMAPMMSGVRLGSEVSRQSQPRTDVQPGSIMVAGANAIIQPFPGPTGWKVVGRTPLTIVDMGVATPIGFAIGDRVRLRTVDPDYAGTLAGLRMGDWPETQR</sequence>
<dbReference type="GO" id="GO:0005524">
    <property type="term" value="F:ATP binding"/>
    <property type="evidence" value="ECO:0007669"/>
    <property type="project" value="UniProtKB-KW"/>
</dbReference>
<organism evidence="5">
    <name type="scientific">bioreactor metagenome</name>
    <dbReference type="NCBI Taxonomy" id="1076179"/>
    <lineage>
        <taxon>unclassified sequences</taxon>
        <taxon>metagenomes</taxon>
        <taxon>ecological metagenomes</taxon>
    </lineage>
</organism>
<dbReference type="GO" id="GO:0016787">
    <property type="term" value="F:hydrolase activity"/>
    <property type="evidence" value="ECO:0007669"/>
    <property type="project" value="UniProtKB-KW"/>
</dbReference>
<evidence type="ECO:0000256" key="1">
    <source>
        <dbReference type="ARBA" id="ARBA00022741"/>
    </source>
</evidence>
<evidence type="ECO:0000256" key="3">
    <source>
        <dbReference type="ARBA" id="ARBA00022840"/>
    </source>
</evidence>
<comment type="caution">
    <text evidence="5">The sequence shown here is derived from an EMBL/GenBank/DDBJ whole genome shotgun (WGS) entry which is preliminary data.</text>
</comment>
<dbReference type="PANTHER" id="PTHR34698">
    <property type="entry name" value="5-OXOPROLINASE SUBUNIT B"/>
    <property type="match status" value="1"/>
</dbReference>
<dbReference type="SUPFAM" id="SSF50891">
    <property type="entry name" value="Cyclophilin-like"/>
    <property type="match status" value="1"/>
</dbReference>
<proteinExistence type="predicted"/>
<dbReference type="InterPro" id="IPR003833">
    <property type="entry name" value="CT_C_D"/>
</dbReference>
<evidence type="ECO:0000259" key="4">
    <source>
        <dbReference type="Pfam" id="PF02682"/>
    </source>
</evidence>
<dbReference type="EMBL" id="VSSQ01126995">
    <property type="protein sequence ID" value="MPN56541.1"/>
    <property type="molecule type" value="Genomic_DNA"/>
</dbReference>
<dbReference type="Pfam" id="PF02682">
    <property type="entry name" value="CT_C_D"/>
    <property type="match status" value="1"/>
</dbReference>